<dbReference type="OrthoDB" id="9777812at2"/>
<dbReference type="Gene3D" id="3.40.50.300">
    <property type="entry name" value="P-loop containing nucleotide triphosphate hydrolases"/>
    <property type="match status" value="1"/>
</dbReference>
<evidence type="ECO:0000256" key="3">
    <source>
        <dbReference type="ARBA" id="ARBA00023125"/>
    </source>
</evidence>
<protein>
    <submittedName>
        <fullName evidence="6">MutS domain V</fullName>
    </submittedName>
</protein>
<dbReference type="EMBL" id="FOVK01000020">
    <property type="protein sequence ID" value="SFO14418.1"/>
    <property type="molecule type" value="Genomic_DNA"/>
</dbReference>
<dbReference type="GO" id="GO:0006298">
    <property type="term" value="P:mismatch repair"/>
    <property type="evidence" value="ECO:0007669"/>
    <property type="project" value="InterPro"/>
</dbReference>
<dbReference type="GO" id="GO:0030983">
    <property type="term" value="F:mismatched DNA binding"/>
    <property type="evidence" value="ECO:0007669"/>
    <property type="project" value="InterPro"/>
</dbReference>
<feature type="coiled-coil region" evidence="4">
    <location>
        <begin position="142"/>
        <end position="186"/>
    </location>
</feature>
<dbReference type="RefSeq" id="WP_074913171.1">
    <property type="nucleotide sequence ID" value="NZ_FOVK01000020.1"/>
</dbReference>
<evidence type="ECO:0000313" key="6">
    <source>
        <dbReference type="EMBL" id="SFO14418.1"/>
    </source>
</evidence>
<keyword evidence="4" id="KW-0175">Coiled coil</keyword>
<evidence type="ECO:0000256" key="1">
    <source>
        <dbReference type="ARBA" id="ARBA00022741"/>
    </source>
</evidence>
<evidence type="ECO:0000256" key="4">
    <source>
        <dbReference type="SAM" id="Coils"/>
    </source>
</evidence>
<dbReference type="GO" id="GO:0140664">
    <property type="term" value="F:ATP-dependent DNA damage sensor activity"/>
    <property type="evidence" value="ECO:0007669"/>
    <property type="project" value="InterPro"/>
</dbReference>
<dbReference type="Pfam" id="PF00488">
    <property type="entry name" value="MutS_V"/>
    <property type="match status" value="1"/>
</dbReference>
<name>A0A1I5ESD9_9CLOT</name>
<proteinExistence type="predicted"/>
<keyword evidence="1" id="KW-0547">Nucleotide-binding</keyword>
<reference evidence="6 7" key="1">
    <citation type="submission" date="2016-10" db="EMBL/GenBank/DDBJ databases">
        <authorList>
            <person name="de Groot N.N."/>
        </authorList>
    </citation>
    <scope>NUCLEOTIDE SEQUENCE [LARGE SCALE GENOMIC DNA]</scope>
    <source>
        <strain evidence="6 7">ML2</strain>
    </source>
</reference>
<accession>A0A1I5ESD9</accession>
<organism evidence="6 7">
    <name type="scientific">Proteiniclasticum ruminis</name>
    <dbReference type="NCBI Taxonomy" id="398199"/>
    <lineage>
        <taxon>Bacteria</taxon>
        <taxon>Bacillati</taxon>
        <taxon>Bacillota</taxon>
        <taxon>Clostridia</taxon>
        <taxon>Eubacteriales</taxon>
        <taxon>Clostridiaceae</taxon>
        <taxon>Proteiniclasticum</taxon>
    </lineage>
</organism>
<dbReference type="SUPFAM" id="SSF52540">
    <property type="entry name" value="P-loop containing nucleoside triphosphate hydrolases"/>
    <property type="match status" value="1"/>
</dbReference>
<dbReference type="SUPFAM" id="SSF48334">
    <property type="entry name" value="DNA repair protein MutS, domain III"/>
    <property type="match status" value="1"/>
</dbReference>
<keyword evidence="2" id="KW-0067">ATP-binding</keyword>
<feature type="domain" description="DNA mismatch repair proteins mutS family" evidence="5">
    <location>
        <begin position="274"/>
        <end position="477"/>
    </location>
</feature>
<keyword evidence="7" id="KW-1185">Reference proteome</keyword>
<dbReference type="SMART" id="SM00534">
    <property type="entry name" value="MUTSac"/>
    <property type="match status" value="1"/>
</dbReference>
<dbReference type="InterPro" id="IPR000432">
    <property type="entry name" value="DNA_mismatch_repair_MutS_C"/>
</dbReference>
<dbReference type="AlphaFoldDB" id="A0A1I5ESD9"/>
<dbReference type="InterPro" id="IPR045076">
    <property type="entry name" value="MutS"/>
</dbReference>
<evidence type="ECO:0000313" key="7">
    <source>
        <dbReference type="Proteomes" id="UP000181899"/>
    </source>
</evidence>
<dbReference type="Proteomes" id="UP000181899">
    <property type="component" value="Unassembled WGS sequence"/>
</dbReference>
<evidence type="ECO:0000259" key="5">
    <source>
        <dbReference type="SMART" id="SM00534"/>
    </source>
</evidence>
<keyword evidence="3" id="KW-0238">DNA-binding</keyword>
<dbReference type="GO" id="GO:0005524">
    <property type="term" value="F:ATP binding"/>
    <property type="evidence" value="ECO:0007669"/>
    <property type="project" value="UniProtKB-KW"/>
</dbReference>
<dbReference type="PANTHER" id="PTHR11361">
    <property type="entry name" value="DNA MISMATCH REPAIR PROTEIN MUTS FAMILY MEMBER"/>
    <property type="match status" value="1"/>
</dbReference>
<dbReference type="PANTHER" id="PTHR11361:SF14">
    <property type="entry name" value="DNA MISMATCH REPAIR PROTEIN MUTS, TYPE 2"/>
    <property type="match status" value="1"/>
</dbReference>
<dbReference type="InterPro" id="IPR036187">
    <property type="entry name" value="DNA_mismatch_repair_MutS_sf"/>
</dbReference>
<sequence length="477" mass="54973">MKKHKEMEGFSFVMGLIDTVSPFGTQKKRNLKVYDAQEELSKELKKTKEFSVKVVELEETCEKLLSYLRELKDIKALVDAASKNQVLTVVDLFELKYFLQRMHKVEALWKVFEEEDLLPVRLPHLTKLLDPKGENLSTFYIYEEYDERLRWVREEKRAMEKRIRQVKSEEEKNALLLERRVLLQKEEEAEYQVRKELSRAVSKEADKLYHSMEVLGQMDFLLAKARVAKQYGCALPKLSSSIPMTMQGAWHPYFQHLLEKRGKKMTKISIELKPGSTALTGANMGGKSMALKTIHLNAVLVKYGLLPFAEEMSCPFFREVHLLHDDQEEVRQGLSSFGGEVLKIGEILSSLSEMPSLIILDEPARGTNPVEGTAIVGGLLNHFKNRHHFLLVATHFDLHELMGIYRYQVKGLKEHSFGEGIHKSVDNSHVLVDRLQEKMDYSLEKWDGSKATGDAVRIAEYLGFTEELTKEIRKLLE</sequence>
<dbReference type="InterPro" id="IPR027417">
    <property type="entry name" value="P-loop_NTPase"/>
</dbReference>
<evidence type="ECO:0000256" key="2">
    <source>
        <dbReference type="ARBA" id="ARBA00022840"/>
    </source>
</evidence>
<gene>
    <name evidence="6" type="ORF">SAMN04488695_12019</name>
</gene>